<name>T0QH11_SAPDV</name>
<accession>T0QH11</accession>
<dbReference type="OrthoDB" id="76746at2759"/>
<feature type="compositionally biased region" description="Polar residues" evidence="1">
    <location>
        <begin position="1"/>
        <end position="12"/>
    </location>
</feature>
<keyword evidence="3" id="KW-1185">Reference proteome</keyword>
<dbReference type="GeneID" id="19950177"/>
<dbReference type="RefSeq" id="XP_008613606.1">
    <property type="nucleotide sequence ID" value="XM_008615384.1"/>
</dbReference>
<sequence length="129" mass="14314">MDELPTSFQSTKKPLYVPKAKAKAKDSGDERRSVGHANPRSKRPRHQPSSHATSHYRPQPAQVAASSTSGFGRSFFKESFLEDPWRELLEGRPPRESQPRGASGSAGFGRSLFQPSFLEDPWAPLLTHA</sequence>
<feature type="compositionally biased region" description="Low complexity" evidence="1">
    <location>
        <begin position="100"/>
        <end position="111"/>
    </location>
</feature>
<evidence type="ECO:0000313" key="2">
    <source>
        <dbReference type="EMBL" id="EQC32920.1"/>
    </source>
</evidence>
<dbReference type="EMBL" id="JH767161">
    <property type="protein sequence ID" value="EQC32920.1"/>
    <property type="molecule type" value="Genomic_DNA"/>
</dbReference>
<organism evidence="2 3">
    <name type="scientific">Saprolegnia diclina (strain VS20)</name>
    <dbReference type="NCBI Taxonomy" id="1156394"/>
    <lineage>
        <taxon>Eukaryota</taxon>
        <taxon>Sar</taxon>
        <taxon>Stramenopiles</taxon>
        <taxon>Oomycota</taxon>
        <taxon>Saprolegniomycetes</taxon>
        <taxon>Saprolegniales</taxon>
        <taxon>Saprolegniaceae</taxon>
        <taxon>Saprolegnia</taxon>
    </lineage>
</organism>
<proteinExistence type="predicted"/>
<feature type="compositionally biased region" description="Basic and acidic residues" evidence="1">
    <location>
        <begin position="86"/>
        <end position="98"/>
    </location>
</feature>
<dbReference type="Proteomes" id="UP000030762">
    <property type="component" value="Unassembled WGS sequence"/>
</dbReference>
<protein>
    <submittedName>
        <fullName evidence="2">Uncharacterized protein</fullName>
    </submittedName>
</protein>
<feature type="compositionally biased region" description="Basic residues" evidence="1">
    <location>
        <begin position="39"/>
        <end position="48"/>
    </location>
</feature>
<reference evidence="2 3" key="1">
    <citation type="submission" date="2012-04" db="EMBL/GenBank/DDBJ databases">
        <title>The Genome Sequence of Saprolegnia declina VS20.</title>
        <authorList>
            <consortium name="The Broad Institute Genome Sequencing Platform"/>
            <person name="Russ C."/>
            <person name="Nusbaum C."/>
            <person name="Tyler B."/>
            <person name="van West P."/>
            <person name="Dieguez-Uribeondo J."/>
            <person name="de Bruijn I."/>
            <person name="Tripathy S."/>
            <person name="Jiang R."/>
            <person name="Young S.K."/>
            <person name="Zeng Q."/>
            <person name="Gargeya S."/>
            <person name="Fitzgerald M."/>
            <person name="Haas B."/>
            <person name="Abouelleil A."/>
            <person name="Alvarado L."/>
            <person name="Arachchi H.M."/>
            <person name="Berlin A."/>
            <person name="Chapman S.B."/>
            <person name="Goldberg J."/>
            <person name="Griggs A."/>
            <person name="Gujja S."/>
            <person name="Hansen M."/>
            <person name="Howarth C."/>
            <person name="Imamovic A."/>
            <person name="Larimer J."/>
            <person name="McCowen C."/>
            <person name="Montmayeur A."/>
            <person name="Murphy C."/>
            <person name="Neiman D."/>
            <person name="Pearson M."/>
            <person name="Priest M."/>
            <person name="Roberts A."/>
            <person name="Saif S."/>
            <person name="Shea T."/>
            <person name="Sisk P."/>
            <person name="Sykes S."/>
            <person name="Wortman J."/>
            <person name="Nusbaum C."/>
            <person name="Birren B."/>
        </authorList>
    </citation>
    <scope>NUCLEOTIDE SEQUENCE [LARGE SCALE GENOMIC DNA]</scope>
    <source>
        <strain evidence="2 3">VS20</strain>
    </source>
</reference>
<evidence type="ECO:0000256" key="1">
    <source>
        <dbReference type="SAM" id="MobiDB-lite"/>
    </source>
</evidence>
<dbReference type="VEuPathDB" id="FungiDB:SDRG_09450"/>
<gene>
    <name evidence="2" type="ORF">SDRG_09450</name>
</gene>
<feature type="region of interest" description="Disordered" evidence="1">
    <location>
        <begin position="86"/>
        <end position="113"/>
    </location>
</feature>
<dbReference type="OMA" id="TSHYRPQ"/>
<feature type="compositionally biased region" description="Basic and acidic residues" evidence="1">
    <location>
        <begin position="23"/>
        <end position="33"/>
    </location>
</feature>
<feature type="region of interest" description="Disordered" evidence="1">
    <location>
        <begin position="1"/>
        <end position="68"/>
    </location>
</feature>
<dbReference type="InParanoid" id="T0QH11"/>
<dbReference type="AlphaFoldDB" id="T0QH11"/>
<evidence type="ECO:0000313" key="3">
    <source>
        <dbReference type="Proteomes" id="UP000030762"/>
    </source>
</evidence>